<name>A0A0E0EMW1_9ORYZ</name>
<dbReference type="Gramene" id="OMERI08G15530.1">
    <property type="protein sequence ID" value="OMERI08G15530.1"/>
    <property type="gene ID" value="OMERI08G15530"/>
</dbReference>
<accession>A0A0E0EMW1</accession>
<dbReference type="EnsemblPlants" id="OMERI08G15530.1">
    <property type="protein sequence ID" value="OMERI08G15530.1"/>
    <property type="gene ID" value="OMERI08G15530"/>
</dbReference>
<dbReference type="HOGENOM" id="CLU_1211448_0_0_1"/>
<dbReference type="AlphaFoldDB" id="A0A0E0EMW1"/>
<evidence type="ECO:0000256" key="1">
    <source>
        <dbReference type="SAM" id="MobiDB-lite"/>
    </source>
</evidence>
<organism evidence="2">
    <name type="scientific">Oryza meridionalis</name>
    <dbReference type="NCBI Taxonomy" id="40149"/>
    <lineage>
        <taxon>Eukaryota</taxon>
        <taxon>Viridiplantae</taxon>
        <taxon>Streptophyta</taxon>
        <taxon>Embryophyta</taxon>
        <taxon>Tracheophyta</taxon>
        <taxon>Spermatophyta</taxon>
        <taxon>Magnoliopsida</taxon>
        <taxon>Liliopsida</taxon>
        <taxon>Poales</taxon>
        <taxon>Poaceae</taxon>
        <taxon>BOP clade</taxon>
        <taxon>Oryzoideae</taxon>
        <taxon>Oryzeae</taxon>
        <taxon>Oryzinae</taxon>
        <taxon>Oryza</taxon>
    </lineage>
</organism>
<evidence type="ECO:0000313" key="3">
    <source>
        <dbReference type="Proteomes" id="UP000008021"/>
    </source>
</evidence>
<reference evidence="2" key="1">
    <citation type="submission" date="2015-04" db="UniProtKB">
        <authorList>
            <consortium name="EnsemblPlants"/>
        </authorList>
    </citation>
    <scope>IDENTIFICATION</scope>
</reference>
<keyword evidence="3" id="KW-1185">Reference proteome</keyword>
<feature type="region of interest" description="Disordered" evidence="1">
    <location>
        <begin position="166"/>
        <end position="191"/>
    </location>
</feature>
<evidence type="ECO:0000313" key="2">
    <source>
        <dbReference type="EnsemblPlants" id="OMERI08G15530.1"/>
    </source>
</evidence>
<sequence length="229" mass="24539">MRTIDAVASRGQRQGRDENYRCSGVKRPRPPLAPEKRKHLYVMLDDRDNAYRMHKIDVGRLGRFRRRRCSSMCFFALGSGIFATRPPHTLALVYDTDTGGHIVGPPLPNKLCGGPDINMAMADNKTMEEEVEGSSRLARKTKRKAELSRCRSRVWDVAAAVPRPPEISGAASSSSSSRGTASSATAGARPSSMADLGGGVGGGVASVPNCASNSALLWIWGKGGGACFF</sequence>
<proteinExistence type="predicted"/>
<feature type="compositionally biased region" description="Low complexity" evidence="1">
    <location>
        <begin position="168"/>
        <end position="191"/>
    </location>
</feature>
<protein>
    <submittedName>
        <fullName evidence="2">Uncharacterized protein</fullName>
    </submittedName>
</protein>
<reference evidence="2" key="2">
    <citation type="submission" date="2018-05" db="EMBL/GenBank/DDBJ databases">
        <title>OmerRS3 (Oryza meridionalis Reference Sequence Version 3).</title>
        <authorList>
            <person name="Zhang J."/>
            <person name="Kudrna D."/>
            <person name="Lee S."/>
            <person name="Talag J."/>
            <person name="Welchert J."/>
            <person name="Wing R.A."/>
        </authorList>
    </citation>
    <scope>NUCLEOTIDE SEQUENCE [LARGE SCALE GENOMIC DNA]</scope>
    <source>
        <strain evidence="2">cv. OR44</strain>
    </source>
</reference>
<feature type="region of interest" description="Disordered" evidence="1">
    <location>
        <begin position="1"/>
        <end position="32"/>
    </location>
</feature>
<dbReference type="Proteomes" id="UP000008021">
    <property type="component" value="Chromosome 8"/>
</dbReference>